<dbReference type="SMART" id="SM00345">
    <property type="entry name" value="HTH_GNTR"/>
    <property type="match status" value="1"/>
</dbReference>
<dbReference type="InterPro" id="IPR050679">
    <property type="entry name" value="Bact_HTH_transcr_reg"/>
</dbReference>
<evidence type="ECO:0000256" key="3">
    <source>
        <dbReference type="ARBA" id="ARBA00023163"/>
    </source>
</evidence>
<dbReference type="RefSeq" id="WP_072849700.1">
    <property type="nucleotide sequence ID" value="NZ_FQVI01000003.1"/>
</dbReference>
<keyword evidence="1" id="KW-0805">Transcription regulation</keyword>
<reference evidence="5 6" key="1">
    <citation type="submission" date="2016-11" db="EMBL/GenBank/DDBJ databases">
        <authorList>
            <person name="Jaros S."/>
            <person name="Januszkiewicz K."/>
            <person name="Wedrychowicz H."/>
        </authorList>
    </citation>
    <scope>NUCLEOTIDE SEQUENCE [LARGE SCALE GENOMIC DNA]</scope>
    <source>
        <strain evidence="5 6">DSM 17459</strain>
    </source>
</reference>
<dbReference type="Gene3D" id="1.10.10.10">
    <property type="entry name" value="Winged helix-like DNA-binding domain superfamily/Winged helix DNA-binding domain"/>
    <property type="match status" value="1"/>
</dbReference>
<evidence type="ECO:0000256" key="2">
    <source>
        <dbReference type="ARBA" id="ARBA00023125"/>
    </source>
</evidence>
<keyword evidence="6" id="KW-1185">Reference proteome</keyword>
<dbReference type="AlphaFoldDB" id="A0A1M4V4F4"/>
<dbReference type="Proteomes" id="UP000184245">
    <property type="component" value="Unassembled WGS sequence"/>
</dbReference>
<keyword evidence="2" id="KW-0238">DNA-binding</keyword>
<dbReference type="EMBL" id="FQVI01000003">
    <property type="protein sequence ID" value="SHE63768.1"/>
    <property type="molecule type" value="Genomic_DNA"/>
</dbReference>
<dbReference type="FunFam" id="1.10.10.10:FF:000079">
    <property type="entry name" value="GntR family transcriptional regulator"/>
    <property type="match status" value="1"/>
</dbReference>
<dbReference type="InterPro" id="IPR036390">
    <property type="entry name" value="WH_DNA-bd_sf"/>
</dbReference>
<dbReference type="GO" id="GO:0003677">
    <property type="term" value="F:DNA binding"/>
    <property type="evidence" value="ECO:0007669"/>
    <property type="project" value="UniProtKB-KW"/>
</dbReference>
<dbReference type="InterPro" id="IPR000524">
    <property type="entry name" value="Tscrpt_reg_HTH_GntR"/>
</dbReference>
<dbReference type="InterPro" id="IPR036388">
    <property type="entry name" value="WH-like_DNA-bd_sf"/>
</dbReference>
<dbReference type="InterPro" id="IPR028978">
    <property type="entry name" value="Chorismate_lyase_/UTRA_dom_sf"/>
</dbReference>
<dbReference type="OrthoDB" id="457376at2"/>
<evidence type="ECO:0000313" key="5">
    <source>
        <dbReference type="EMBL" id="SHE63768.1"/>
    </source>
</evidence>
<dbReference type="Gene3D" id="3.40.1410.10">
    <property type="entry name" value="Chorismate lyase-like"/>
    <property type="match status" value="1"/>
</dbReference>
<dbReference type="InterPro" id="IPR011663">
    <property type="entry name" value="UTRA"/>
</dbReference>
<dbReference type="PRINTS" id="PR00035">
    <property type="entry name" value="HTHGNTR"/>
</dbReference>
<evidence type="ECO:0000313" key="6">
    <source>
        <dbReference type="Proteomes" id="UP000184245"/>
    </source>
</evidence>
<feature type="domain" description="HTH gntR-type" evidence="4">
    <location>
        <begin position="11"/>
        <end position="79"/>
    </location>
</feature>
<proteinExistence type="predicted"/>
<dbReference type="SUPFAM" id="SSF64288">
    <property type="entry name" value="Chorismate lyase-like"/>
    <property type="match status" value="1"/>
</dbReference>
<dbReference type="GO" id="GO:0003700">
    <property type="term" value="F:DNA-binding transcription factor activity"/>
    <property type="evidence" value="ECO:0007669"/>
    <property type="project" value="InterPro"/>
</dbReference>
<keyword evidence="3" id="KW-0804">Transcription</keyword>
<evidence type="ECO:0000259" key="4">
    <source>
        <dbReference type="PROSITE" id="PS50949"/>
    </source>
</evidence>
<dbReference type="PANTHER" id="PTHR44846:SF17">
    <property type="entry name" value="GNTR-FAMILY TRANSCRIPTIONAL REGULATOR"/>
    <property type="match status" value="1"/>
</dbReference>
<sequence length="256" mass="29393">MGQTLDRNSPIPAYYQIELDLKERITKKEWDINDRLPSEAELSAQYDVSRVTIRQALAELEKDGIIKKQRGKGAFVSANPQAFIHDLDYSIISGEKLNHQGFEMHAKVLELQLFTAPRSEVYENLEISQDSPVVYIKRLFQLDERPIAICDSWLPACLTPELQERGLIDGKLSKTLSTYYQLVPERITDYLEVLRPTSKQALLLNTTSESLLILLKGISYMKDGTPLEYSNTYWLGDVMRFKFQLHATENGFEIDN</sequence>
<accession>A0A1M4V4F4</accession>
<dbReference type="CDD" id="cd07377">
    <property type="entry name" value="WHTH_GntR"/>
    <property type="match status" value="1"/>
</dbReference>
<protein>
    <submittedName>
        <fullName evidence="5">GntR family transcriptional regulator</fullName>
    </submittedName>
</protein>
<evidence type="ECO:0000256" key="1">
    <source>
        <dbReference type="ARBA" id="ARBA00023015"/>
    </source>
</evidence>
<organism evidence="5 6">
    <name type="scientific">Lactonifactor longoviformis DSM 17459</name>
    <dbReference type="NCBI Taxonomy" id="1122155"/>
    <lineage>
        <taxon>Bacteria</taxon>
        <taxon>Bacillati</taxon>
        <taxon>Bacillota</taxon>
        <taxon>Clostridia</taxon>
        <taxon>Eubacteriales</taxon>
        <taxon>Clostridiaceae</taxon>
        <taxon>Lactonifactor</taxon>
    </lineage>
</organism>
<dbReference type="SMART" id="SM00866">
    <property type="entry name" value="UTRA"/>
    <property type="match status" value="1"/>
</dbReference>
<name>A0A1M4V4F4_9CLOT</name>
<dbReference type="STRING" id="1122155.SAMN02745158_01115"/>
<gene>
    <name evidence="5" type="ORF">SAMN02745158_01115</name>
</gene>
<dbReference type="PROSITE" id="PS50949">
    <property type="entry name" value="HTH_GNTR"/>
    <property type="match status" value="1"/>
</dbReference>
<dbReference type="PANTHER" id="PTHR44846">
    <property type="entry name" value="MANNOSYL-D-GLYCERATE TRANSPORT/METABOLISM SYSTEM REPRESSOR MNGR-RELATED"/>
    <property type="match status" value="1"/>
</dbReference>
<dbReference type="GO" id="GO:0045892">
    <property type="term" value="P:negative regulation of DNA-templated transcription"/>
    <property type="evidence" value="ECO:0007669"/>
    <property type="project" value="TreeGrafter"/>
</dbReference>
<dbReference type="SUPFAM" id="SSF46785">
    <property type="entry name" value="Winged helix' DNA-binding domain"/>
    <property type="match status" value="1"/>
</dbReference>
<dbReference type="Pfam" id="PF00392">
    <property type="entry name" value="GntR"/>
    <property type="match status" value="1"/>
</dbReference>
<dbReference type="Pfam" id="PF07702">
    <property type="entry name" value="UTRA"/>
    <property type="match status" value="1"/>
</dbReference>